<dbReference type="InterPro" id="IPR003423">
    <property type="entry name" value="OMP_efflux"/>
</dbReference>
<keyword evidence="2" id="KW-0732">Signal</keyword>
<evidence type="ECO:0000256" key="2">
    <source>
        <dbReference type="SAM" id="SignalP"/>
    </source>
</evidence>
<dbReference type="PANTHER" id="PTHR30203:SF24">
    <property type="entry name" value="BLR4935 PROTEIN"/>
    <property type="match status" value="1"/>
</dbReference>
<dbReference type="Pfam" id="PF02321">
    <property type="entry name" value="OEP"/>
    <property type="match status" value="1"/>
</dbReference>
<accession>A0A838L5K9</accession>
<dbReference type="PANTHER" id="PTHR30203">
    <property type="entry name" value="OUTER MEMBRANE CATION EFFLUX PROTEIN"/>
    <property type="match status" value="1"/>
</dbReference>
<dbReference type="InterPro" id="IPR010131">
    <property type="entry name" value="MdtP/NodT-like"/>
</dbReference>
<reference evidence="3 4" key="1">
    <citation type="submission" date="2020-07" db="EMBL/GenBank/DDBJ databases">
        <authorList>
            <person name="Sun Q."/>
        </authorList>
    </citation>
    <scope>NUCLEOTIDE SEQUENCE [LARGE SCALE GENOMIC DNA]</scope>
    <source>
        <strain evidence="3 4">CGMCC 1.13654</strain>
    </source>
</reference>
<comment type="caution">
    <text evidence="3">The sequence shown here is derived from an EMBL/GenBank/DDBJ whole genome shotgun (WGS) entry which is preliminary data.</text>
</comment>
<dbReference type="Proteomes" id="UP000570166">
    <property type="component" value="Unassembled WGS sequence"/>
</dbReference>
<dbReference type="EMBL" id="JACEIB010000006">
    <property type="protein sequence ID" value="MBA2934317.1"/>
    <property type="molecule type" value="Genomic_DNA"/>
</dbReference>
<protein>
    <submittedName>
        <fullName evidence="3">TolC family protein</fullName>
    </submittedName>
</protein>
<dbReference type="PROSITE" id="PS51257">
    <property type="entry name" value="PROKAR_LIPOPROTEIN"/>
    <property type="match status" value="1"/>
</dbReference>
<feature type="signal peptide" evidence="2">
    <location>
        <begin position="1"/>
        <end position="19"/>
    </location>
</feature>
<dbReference type="SUPFAM" id="SSF56954">
    <property type="entry name" value="Outer membrane efflux proteins (OEP)"/>
    <property type="match status" value="1"/>
</dbReference>
<dbReference type="Gene3D" id="1.20.1600.10">
    <property type="entry name" value="Outer membrane efflux proteins (OEP)"/>
    <property type="match status" value="1"/>
</dbReference>
<name>A0A838L5K9_9SPHN</name>
<evidence type="ECO:0000256" key="1">
    <source>
        <dbReference type="ARBA" id="ARBA00007613"/>
    </source>
</evidence>
<feature type="chain" id="PRO_5032946089" evidence="2">
    <location>
        <begin position="20"/>
        <end position="451"/>
    </location>
</feature>
<organism evidence="3 4">
    <name type="scientific">Sphingomonas chungangi</name>
    <dbReference type="NCBI Taxonomy" id="2683589"/>
    <lineage>
        <taxon>Bacteria</taxon>
        <taxon>Pseudomonadati</taxon>
        <taxon>Pseudomonadota</taxon>
        <taxon>Alphaproteobacteria</taxon>
        <taxon>Sphingomonadales</taxon>
        <taxon>Sphingomonadaceae</taxon>
        <taxon>Sphingomonas</taxon>
    </lineage>
</organism>
<sequence>MSSGLIRTGFLFGMASLLAGCASYKPAPLADSAATLAPPDMAIVSADAARIDRPYLQPQPVDWNQPLTPNALAVIAVLENPDLKAQRAKVGVTDAQAFAARLLPDPQIQANYDKLLSGPDMFDAFGGQLAMDLNQLRTAKVERQSNEAAKKQVRLDLAWAEWQTAGQARLQGVRILALTRQLGIAREGSASAEQLFAESERAGARGDISGADVDTRRQAALDAAAKARTAENDLAAARGDLNKLLGLPPETMLVLATPADPVTPPDASVLVNRSLDRRLDLQALRAGYDAAEADVHKAVLEQFPNLSLTLAGARDTSDNHTIGPAIGFTLPLWNRNRGGIATATATRAQLKAEYEARLFQTRAEIVAAVQGLETVRRQRADLIAQMPAIRRVADSSAAAARRGDLSAAAAATAEQAARDRELTLSQLDQQIAEQTIALELLSGEPSEGWTR</sequence>
<dbReference type="AlphaFoldDB" id="A0A838L5K9"/>
<proteinExistence type="inferred from homology"/>
<gene>
    <name evidence="3" type="ORF">HZF05_09425</name>
</gene>
<dbReference type="GO" id="GO:0015562">
    <property type="term" value="F:efflux transmembrane transporter activity"/>
    <property type="evidence" value="ECO:0007669"/>
    <property type="project" value="InterPro"/>
</dbReference>
<keyword evidence="4" id="KW-1185">Reference proteome</keyword>
<comment type="similarity">
    <text evidence="1">Belongs to the outer membrane factor (OMF) (TC 1.B.17) family.</text>
</comment>
<evidence type="ECO:0000313" key="3">
    <source>
        <dbReference type="EMBL" id="MBA2934317.1"/>
    </source>
</evidence>
<evidence type="ECO:0000313" key="4">
    <source>
        <dbReference type="Proteomes" id="UP000570166"/>
    </source>
</evidence>